<dbReference type="KEGG" id="sphl:LPB140_08375"/>
<dbReference type="Pfam" id="PF11288">
    <property type="entry name" value="DUF3089"/>
    <property type="match status" value="1"/>
</dbReference>
<feature type="compositionally biased region" description="Polar residues" evidence="1">
    <location>
        <begin position="98"/>
        <end position="118"/>
    </location>
</feature>
<evidence type="ECO:0008006" key="5">
    <source>
        <dbReference type="Google" id="ProtNLM"/>
    </source>
</evidence>
<feature type="region of interest" description="Disordered" evidence="1">
    <location>
        <begin position="78"/>
        <end position="118"/>
    </location>
</feature>
<dbReference type="Proteomes" id="UP000242561">
    <property type="component" value="Chromosome"/>
</dbReference>
<reference evidence="3 4" key="1">
    <citation type="submission" date="2016-11" db="EMBL/GenBank/DDBJ databases">
        <title>Sphingorhabdus sp. LPB0140, isolated from marine environment.</title>
        <authorList>
            <person name="Kim E."/>
            <person name="Yi H."/>
        </authorList>
    </citation>
    <scope>NUCLEOTIDE SEQUENCE [LARGE SCALE GENOMIC DNA]</scope>
    <source>
        <strain evidence="3 4">LPB0140</strain>
    </source>
</reference>
<gene>
    <name evidence="3" type="ORF">LPB140_08375</name>
</gene>
<keyword evidence="2" id="KW-0472">Membrane</keyword>
<accession>A0A1L3JCE0</accession>
<dbReference type="STRING" id="1913578.LPB140_08375"/>
<evidence type="ECO:0000256" key="1">
    <source>
        <dbReference type="SAM" id="MobiDB-lite"/>
    </source>
</evidence>
<dbReference type="RefSeq" id="WP_072559450.1">
    <property type="nucleotide sequence ID" value="NZ_CP018154.1"/>
</dbReference>
<feature type="compositionally biased region" description="Basic and acidic residues" evidence="1">
    <location>
        <begin position="81"/>
        <end position="94"/>
    </location>
</feature>
<evidence type="ECO:0000313" key="4">
    <source>
        <dbReference type="Proteomes" id="UP000242561"/>
    </source>
</evidence>
<protein>
    <recommendedName>
        <fullName evidence="5">DUF3089 domain-containing protein</fullName>
    </recommendedName>
</protein>
<sequence length="416" mass="45714">MARKFLYIIAFIIGIFIVGAFTLKIFGDEISEYIFVPDVAFVEQRPLDANIYENQNMWFSKPVKDSKAKFDDPSLWLPQMADDKKDDNGGDVKVDNNSPANNISQDEDNSSPVTANPVTANPVIANDDIGNAAIFFIHPTSYLATDNWNAPLDDTESQQRAKTFLRGMASALNNSGEIWAPRYRQAAFGSFLTDKPEGGKAIDAAYRDVELAFAHFIKQQPKDKPIILAGHSQGALHLTHLMKNHVAGKLLAKRVVAAYIIGWPISINNDLPYMGLPACKSLSQSGCIFSYQSYAEPADYDRVVEFYGNSIGFDGKKRALPMLCTNPLNGGSAPNADAAMNMGTLKPNADLTKGELIAASVGANCDANGFLLIGEPPELGQYVLPGNNYHVYDYPLFWANIRNDAKTRLNLYNKVL</sequence>
<dbReference type="EMBL" id="CP018154">
    <property type="protein sequence ID" value="APG62801.1"/>
    <property type="molecule type" value="Genomic_DNA"/>
</dbReference>
<dbReference type="InterPro" id="IPR021440">
    <property type="entry name" value="DUF3089"/>
</dbReference>
<evidence type="ECO:0000256" key="2">
    <source>
        <dbReference type="SAM" id="Phobius"/>
    </source>
</evidence>
<keyword evidence="2" id="KW-1133">Transmembrane helix</keyword>
<dbReference type="SUPFAM" id="SSF53474">
    <property type="entry name" value="alpha/beta-Hydrolases"/>
    <property type="match status" value="1"/>
</dbReference>
<dbReference type="AlphaFoldDB" id="A0A1L3JCE0"/>
<keyword evidence="4" id="KW-1185">Reference proteome</keyword>
<keyword evidence="2" id="KW-0812">Transmembrane</keyword>
<dbReference type="InterPro" id="IPR029058">
    <property type="entry name" value="AB_hydrolase_fold"/>
</dbReference>
<organism evidence="3 4">
    <name type="scientific">Sphingorhabdus lutea</name>
    <dbReference type="NCBI Taxonomy" id="1913578"/>
    <lineage>
        <taxon>Bacteria</taxon>
        <taxon>Pseudomonadati</taxon>
        <taxon>Pseudomonadota</taxon>
        <taxon>Alphaproteobacteria</taxon>
        <taxon>Sphingomonadales</taxon>
        <taxon>Sphingomonadaceae</taxon>
        <taxon>Sphingorhabdus</taxon>
    </lineage>
</organism>
<dbReference type="Gene3D" id="3.40.50.1820">
    <property type="entry name" value="alpha/beta hydrolase"/>
    <property type="match status" value="1"/>
</dbReference>
<evidence type="ECO:0000313" key="3">
    <source>
        <dbReference type="EMBL" id="APG62801.1"/>
    </source>
</evidence>
<proteinExistence type="predicted"/>
<feature type="transmembrane region" description="Helical" evidence="2">
    <location>
        <begin position="5"/>
        <end position="26"/>
    </location>
</feature>
<name>A0A1L3JCE0_9SPHN</name>